<dbReference type="GO" id="GO:0000978">
    <property type="term" value="F:RNA polymerase II cis-regulatory region sequence-specific DNA binding"/>
    <property type="evidence" value="ECO:0007669"/>
    <property type="project" value="TreeGrafter"/>
</dbReference>
<feature type="compositionally biased region" description="Basic and acidic residues" evidence="6">
    <location>
        <begin position="178"/>
        <end position="190"/>
    </location>
</feature>
<evidence type="ECO:0000259" key="7">
    <source>
        <dbReference type="PROSITE" id="PS50157"/>
    </source>
</evidence>
<accession>A0A1I8BTH7</accession>
<dbReference type="AlphaFoldDB" id="A0A1I8BTH7"/>
<evidence type="ECO:0000256" key="3">
    <source>
        <dbReference type="ARBA" id="ARBA00022771"/>
    </source>
</evidence>
<dbReference type="PANTHER" id="PTHR23235">
    <property type="entry name" value="KRUEPPEL-LIKE TRANSCRIPTION FACTOR"/>
    <property type="match status" value="1"/>
</dbReference>
<keyword evidence="2" id="KW-0677">Repeat</keyword>
<feature type="compositionally biased region" description="Low complexity" evidence="6">
    <location>
        <begin position="201"/>
        <end position="213"/>
    </location>
</feature>
<feature type="domain" description="C2H2-type" evidence="7">
    <location>
        <begin position="119"/>
        <end position="141"/>
    </location>
</feature>
<dbReference type="Proteomes" id="UP000095281">
    <property type="component" value="Unplaced"/>
</dbReference>
<evidence type="ECO:0000256" key="6">
    <source>
        <dbReference type="SAM" id="MobiDB-lite"/>
    </source>
</evidence>
<keyword evidence="3 5" id="KW-0863">Zinc-finger</keyword>
<feature type="region of interest" description="Disordered" evidence="6">
    <location>
        <begin position="173"/>
        <end position="213"/>
    </location>
</feature>
<reference evidence="9" key="1">
    <citation type="submission" date="2016-11" db="UniProtKB">
        <authorList>
            <consortium name="WormBaseParasite"/>
        </authorList>
    </citation>
    <scope>IDENTIFICATION</scope>
</reference>
<evidence type="ECO:0000256" key="4">
    <source>
        <dbReference type="ARBA" id="ARBA00022833"/>
    </source>
</evidence>
<evidence type="ECO:0000256" key="2">
    <source>
        <dbReference type="ARBA" id="ARBA00022737"/>
    </source>
</evidence>
<dbReference type="InterPro" id="IPR036236">
    <property type="entry name" value="Znf_C2H2_sf"/>
</dbReference>
<sequence>MPEDEEMIEDEKECRETKRKLIMTEEEANAKLKDLNGLNIKFPQEDMEEDFDVDREGISPTITGSPDDCDVLSDHDSNGTEFENGEKPFFCSWKNCQKRFANKFLLKKHHFIHTGLKPHICQFCKKPFNRKDNLLRHKKTHLQNGMSSSEGFKRRHNMLRGITEQMAIELQLLPLNSREGRQRGINDRRSKMGGGGGCGTGNSSSCSDGCGNN</sequence>
<feature type="domain" description="C2H2-type" evidence="7">
    <location>
        <begin position="89"/>
        <end position="118"/>
    </location>
</feature>
<evidence type="ECO:0000256" key="1">
    <source>
        <dbReference type="ARBA" id="ARBA00022723"/>
    </source>
</evidence>
<keyword evidence="4" id="KW-0862">Zinc</keyword>
<keyword evidence="1" id="KW-0479">Metal-binding</keyword>
<evidence type="ECO:0000313" key="8">
    <source>
        <dbReference type="Proteomes" id="UP000095281"/>
    </source>
</evidence>
<organism evidence="8 9">
    <name type="scientific">Meloidogyne hapla</name>
    <name type="common">Root-knot nematode worm</name>
    <dbReference type="NCBI Taxonomy" id="6305"/>
    <lineage>
        <taxon>Eukaryota</taxon>
        <taxon>Metazoa</taxon>
        <taxon>Ecdysozoa</taxon>
        <taxon>Nematoda</taxon>
        <taxon>Chromadorea</taxon>
        <taxon>Rhabditida</taxon>
        <taxon>Tylenchina</taxon>
        <taxon>Tylenchomorpha</taxon>
        <taxon>Tylenchoidea</taxon>
        <taxon>Meloidogynidae</taxon>
        <taxon>Meloidogyninae</taxon>
        <taxon>Meloidogyne</taxon>
    </lineage>
</organism>
<dbReference type="InterPro" id="IPR013087">
    <property type="entry name" value="Znf_C2H2_type"/>
</dbReference>
<evidence type="ECO:0000313" key="9">
    <source>
        <dbReference type="WBParaSite" id="MhA1_Contig575.frz3.gene2"/>
    </source>
</evidence>
<name>A0A1I8BTH7_MELHA</name>
<dbReference type="PROSITE" id="PS50157">
    <property type="entry name" value="ZINC_FINGER_C2H2_2"/>
    <property type="match status" value="2"/>
</dbReference>
<dbReference type="GO" id="GO:0008270">
    <property type="term" value="F:zinc ion binding"/>
    <property type="evidence" value="ECO:0007669"/>
    <property type="project" value="UniProtKB-KW"/>
</dbReference>
<dbReference type="SMART" id="SM00355">
    <property type="entry name" value="ZnF_C2H2"/>
    <property type="match status" value="2"/>
</dbReference>
<dbReference type="GO" id="GO:0045893">
    <property type="term" value="P:positive regulation of DNA-templated transcription"/>
    <property type="evidence" value="ECO:0007669"/>
    <property type="project" value="UniProtKB-ARBA"/>
</dbReference>
<dbReference type="WBParaSite" id="MhA1_Contig575.frz3.gene2">
    <property type="protein sequence ID" value="MhA1_Contig575.frz3.gene2"/>
    <property type="gene ID" value="MhA1_Contig575.frz3.gene2"/>
</dbReference>
<dbReference type="GO" id="GO:0000981">
    <property type="term" value="F:DNA-binding transcription factor activity, RNA polymerase II-specific"/>
    <property type="evidence" value="ECO:0007669"/>
    <property type="project" value="TreeGrafter"/>
</dbReference>
<dbReference type="PANTHER" id="PTHR23235:SF120">
    <property type="entry name" value="KRUPPEL-LIKE FACTOR 15"/>
    <property type="match status" value="1"/>
</dbReference>
<dbReference type="PROSITE" id="PS00028">
    <property type="entry name" value="ZINC_FINGER_C2H2_1"/>
    <property type="match status" value="2"/>
</dbReference>
<protein>
    <submittedName>
        <fullName evidence="9">C2H2-type domain-containing protein</fullName>
    </submittedName>
</protein>
<dbReference type="FunFam" id="3.30.160.60:FF:001732">
    <property type="entry name" value="Zgc:162936"/>
    <property type="match status" value="1"/>
</dbReference>
<dbReference type="SUPFAM" id="SSF57667">
    <property type="entry name" value="beta-beta-alpha zinc fingers"/>
    <property type="match status" value="1"/>
</dbReference>
<evidence type="ECO:0000256" key="5">
    <source>
        <dbReference type="PROSITE-ProRule" id="PRU00042"/>
    </source>
</evidence>
<proteinExistence type="predicted"/>
<dbReference type="GO" id="GO:0005694">
    <property type="term" value="C:chromosome"/>
    <property type="evidence" value="ECO:0007669"/>
    <property type="project" value="UniProtKB-ARBA"/>
</dbReference>
<dbReference type="Gene3D" id="3.30.160.60">
    <property type="entry name" value="Classic Zinc Finger"/>
    <property type="match status" value="2"/>
</dbReference>
<keyword evidence="8" id="KW-1185">Reference proteome</keyword>